<dbReference type="EMBL" id="LNYY01000019">
    <property type="protein sequence ID" value="KTD68095.1"/>
    <property type="molecule type" value="Genomic_DNA"/>
</dbReference>
<dbReference type="AlphaFoldDB" id="A0A0W0ZFZ2"/>
<reference evidence="2 3" key="1">
    <citation type="submission" date="2015-11" db="EMBL/GenBank/DDBJ databases">
        <title>Genomic analysis of 38 Legionella species identifies large and diverse effector repertoires.</title>
        <authorList>
            <person name="Burstein D."/>
            <person name="Amaro F."/>
            <person name="Zusman T."/>
            <person name="Lifshitz Z."/>
            <person name="Cohen O."/>
            <person name="Gilbert J.A."/>
            <person name="Pupko T."/>
            <person name="Shuman H.A."/>
            <person name="Segal G."/>
        </authorList>
    </citation>
    <scope>NUCLEOTIDE SEQUENCE [LARGE SCALE GENOMIC DNA]</scope>
    <source>
        <strain evidence="2 3">IMVS3376</strain>
    </source>
</reference>
<dbReference type="GO" id="GO:0003676">
    <property type="term" value="F:nucleic acid binding"/>
    <property type="evidence" value="ECO:0007669"/>
    <property type="project" value="InterPro"/>
</dbReference>
<dbReference type="GO" id="GO:0015074">
    <property type="term" value="P:DNA integration"/>
    <property type="evidence" value="ECO:0007669"/>
    <property type="project" value="InterPro"/>
</dbReference>
<dbReference type="Pfam" id="PF00665">
    <property type="entry name" value="rve"/>
    <property type="match status" value="1"/>
</dbReference>
<dbReference type="PATRIC" id="fig|947033.5.peg.1335"/>
<dbReference type="InterPro" id="IPR048020">
    <property type="entry name" value="Transpos_IS3"/>
</dbReference>
<dbReference type="STRING" id="947033.Lste_1253"/>
<name>A0A0W0ZFZ2_9GAMM</name>
<comment type="caution">
    <text evidence="2">The sequence shown here is derived from an EMBL/GenBank/DDBJ whole genome shotgun (WGS) entry which is preliminary data.</text>
</comment>
<dbReference type="InterPro" id="IPR001584">
    <property type="entry name" value="Integrase_cat-core"/>
</dbReference>
<dbReference type="Pfam" id="PF13333">
    <property type="entry name" value="rve_2"/>
    <property type="match status" value="1"/>
</dbReference>
<dbReference type="NCBIfam" id="NF033516">
    <property type="entry name" value="transpos_IS3"/>
    <property type="match status" value="1"/>
</dbReference>
<dbReference type="Pfam" id="PF13276">
    <property type="entry name" value="HTH_21"/>
    <property type="match status" value="1"/>
</dbReference>
<sequence length="275" mass="32432">MCQLLGITRHGYYSYQQRQTNKPDDPEHQEIIKWVKKIAEASQYCYGSRRMKNALNALGYPVGRRRTQSLMKEAQVFVRYRKKYKVTTNSNHKQPVYENVLNRQFDVKEANKAYVSDITYVWTQEGWLYLAVVMDLFSRKIVGWSMGSRMKATLVCDALNMAIWQRKPSSGLIVHSDRGTQYASYQYRNLLTSKGYIGSMSKKGDCWDNSVIESFFGSLKKERVQWRNYQTRWEAQQDILNYITMFYNSHRLHSYLGYLSPNQFEKQSDFLTKVA</sequence>
<gene>
    <name evidence="2" type="ORF">Lste_1253</name>
</gene>
<dbReference type="InterPro" id="IPR025948">
    <property type="entry name" value="HTH-like_dom"/>
</dbReference>
<evidence type="ECO:0000313" key="2">
    <source>
        <dbReference type="EMBL" id="KTD68095.1"/>
    </source>
</evidence>
<proteinExistence type="predicted"/>
<accession>A0A0W0ZFZ2</accession>
<evidence type="ECO:0000259" key="1">
    <source>
        <dbReference type="PROSITE" id="PS50994"/>
    </source>
</evidence>
<protein>
    <submittedName>
        <fullName evidence="2">Integrase</fullName>
    </submittedName>
</protein>
<dbReference type="InterPro" id="IPR050900">
    <property type="entry name" value="Transposase_IS3/IS150/IS904"/>
</dbReference>
<dbReference type="InterPro" id="IPR012337">
    <property type="entry name" value="RNaseH-like_sf"/>
</dbReference>
<dbReference type="SUPFAM" id="SSF53098">
    <property type="entry name" value="Ribonuclease H-like"/>
    <property type="match status" value="1"/>
</dbReference>
<feature type="domain" description="Integrase catalytic" evidence="1">
    <location>
        <begin position="91"/>
        <end position="269"/>
    </location>
</feature>
<dbReference type="PANTHER" id="PTHR46889">
    <property type="entry name" value="TRANSPOSASE INSF FOR INSERTION SEQUENCE IS3B-RELATED"/>
    <property type="match status" value="1"/>
</dbReference>
<keyword evidence="3" id="KW-1185">Reference proteome</keyword>
<evidence type="ECO:0000313" key="3">
    <source>
        <dbReference type="Proteomes" id="UP000054926"/>
    </source>
</evidence>
<dbReference type="InterPro" id="IPR036397">
    <property type="entry name" value="RNaseH_sf"/>
</dbReference>
<organism evidence="2 3">
    <name type="scientific">Legionella steelei</name>
    <dbReference type="NCBI Taxonomy" id="947033"/>
    <lineage>
        <taxon>Bacteria</taxon>
        <taxon>Pseudomonadati</taxon>
        <taxon>Pseudomonadota</taxon>
        <taxon>Gammaproteobacteria</taxon>
        <taxon>Legionellales</taxon>
        <taxon>Legionellaceae</taxon>
        <taxon>Legionella</taxon>
    </lineage>
</organism>
<dbReference type="PROSITE" id="PS50994">
    <property type="entry name" value="INTEGRASE"/>
    <property type="match status" value="1"/>
</dbReference>
<dbReference type="PANTHER" id="PTHR46889:SF4">
    <property type="entry name" value="TRANSPOSASE INSO FOR INSERTION SEQUENCE ELEMENT IS911B-RELATED"/>
    <property type="match status" value="1"/>
</dbReference>
<dbReference type="Gene3D" id="3.30.420.10">
    <property type="entry name" value="Ribonuclease H-like superfamily/Ribonuclease H"/>
    <property type="match status" value="1"/>
</dbReference>
<dbReference type="Proteomes" id="UP000054926">
    <property type="component" value="Unassembled WGS sequence"/>
</dbReference>